<dbReference type="Pfam" id="PF06496">
    <property type="entry name" value="DUF1097"/>
    <property type="match status" value="1"/>
</dbReference>
<keyword evidence="1" id="KW-0812">Transmembrane</keyword>
<evidence type="ECO:0008006" key="4">
    <source>
        <dbReference type="Google" id="ProtNLM"/>
    </source>
</evidence>
<feature type="transmembrane region" description="Helical" evidence="1">
    <location>
        <begin position="60"/>
        <end position="79"/>
    </location>
</feature>
<sequence>MACVAATLCVLLRIPVSAMFIGWIAFFTRGITARDGLINLGCMLIGLAIGIASELLAPHLGALTITPVALLVTVVVLSLRGLPVFNNLLSLFLGVVSFFASHLATTLATFLELSLACALGVLAGLLASRVQRHWGQAKHPDMPMS</sequence>
<feature type="transmembrane region" description="Helical" evidence="1">
    <location>
        <begin position="99"/>
        <end position="126"/>
    </location>
</feature>
<evidence type="ECO:0000256" key="1">
    <source>
        <dbReference type="SAM" id="Phobius"/>
    </source>
</evidence>
<keyword evidence="3" id="KW-1185">Reference proteome</keyword>
<reference evidence="2 3" key="1">
    <citation type="journal article" date="2018" name="Front. Microbiol.">
        <title>Pseudomonas rhizophila S211, a New Plant Growth-Promoting Rhizobacterium with Potential in Pesticide-Bioremediation.</title>
        <authorList>
            <person name="Hassen W."/>
            <person name="Neifar M."/>
            <person name="Cherif H."/>
            <person name="Najjari A."/>
            <person name="Chouchane H."/>
            <person name="Driouich R.C."/>
            <person name="Salah A."/>
            <person name="Naili F."/>
            <person name="Mosbah A."/>
            <person name="Souissi Y."/>
            <person name="Raddadi N."/>
            <person name="Ouzari H.I."/>
            <person name="Fava F."/>
            <person name="Cherif A."/>
        </authorList>
    </citation>
    <scope>NUCLEOTIDE SEQUENCE [LARGE SCALE GENOMIC DNA]</scope>
    <source>
        <strain evidence="2 3">S211</strain>
    </source>
</reference>
<proteinExistence type="predicted"/>
<feature type="transmembrane region" description="Helical" evidence="1">
    <location>
        <begin position="36"/>
        <end position="53"/>
    </location>
</feature>
<evidence type="ECO:0000313" key="2">
    <source>
        <dbReference type="EMBL" id="AVU78798.1"/>
    </source>
</evidence>
<keyword evidence="1" id="KW-1133">Transmembrane helix</keyword>
<protein>
    <recommendedName>
        <fullName evidence="4">DUF1097 domain-containing protein</fullName>
    </recommendedName>
</protein>
<gene>
    <name evidence="2" type="ORF">CRX69_19500</name>
</gene>
<dbReference type="Proteomes" id="UP000241936">
    <property type="component" value="Chromosome"/>
</dbReference>
<accession>A0ABM6UML0</accession>
<organism evidence="2 3">
    <name type="scientific">Pseudomonas rhizophila</name>
    <dbReference type="NCBI Taxonomy" id="2045200"/>
    <lineage>
        <taxon>Bacteria</taxon>
        <taxon>Pseudomonadati</taxon>
        <taxon>Pseudomonadota</taxon>
        <taxon>Gammaproteobacteria</taxon>
        <taxon>Pseudomonadales</taxon>
        <taxon>Pseudomonadaceae</taxon>
        <taxon>Pseudomonas</taxon>
    </lineage>
</organism>
<name>A0ABM6UML0_9PSED</name>
<dbReference type="InterPro" id="IPR009476">
    <property type="entry name" value="DUF1097"/>
</dbReference>
<keyword evidence="1" id="KW-0472">Membrane</keyword>
<dbReference type="EMBL" id="CP024081">
    <property type="protein sequence ID" value="AVU78798.1"/>
    <property type="molecule type" value="Genomic_DNA"/>
</dbReference>
<evidence type="ECO:0000313" key="3">
    <source>
        <dbReference type="Proteomes" id="UP000241936"/>
    </source>
</evidence>